<evidence type="ECO:0000256" key="1">
    <source>
        <dbReference type="SAM" id="MobiDB-lite"/>
    </source>
</evidence>
<feature type="compositionally biased region" description="Basic and acidic residues" evidence="1">
    <location>
        <begin position="345"/>
        <end position="362"/>
    </location>
</feature>
<evidence type="ECO:0000259" key="2">
    <source>
        <dbReference type="SMART" id="SM01054"/>
    </source>
</evidence>
<dbReference type="PANTHER" id="PTHR33923">
    <property type="entry name" value="CALMODULIN-BINDING PROTEIN-RELATED"/>
    <property type="match status" value="1"/>
</dbReference>
<sequence>MVQRTAPANPCNKGGGGDARAKMKKARCSRMAELESERKTSSCSNSAPLQSLMPNYMKPTSCSDARKEQKKVTRLPEPSTCAAADRKRGRRNASSSTCSSACSSSQPVSGPKSVRVLLRKVSSKSLRLSMRRSLGAAPSPKPKVNRATCSSTLKDSRFPKGLELSPGGTEAEGTSAVKVCPYKYCSLNGHFHGDGELPPLKCFLASRRKMLKAQKCMKQKGVSPFRKQGSGKDSDATARTRSGLEISSLIEEIGGDFFVEIYAKSQEVLTESGKCDERSIRESRDNLNKCEDDEGNLVDGTQETSSDLSSEDDRDRSSELSLDDLEVMMGFLEYVSCDQEDGEADKEKIPSSMTEDCKEGKKVEADNQVEVLESIDINLEGDADPFSDDRSSFSDDELAPILGKLFEDDLGTKSISVTDEVETYHEEPKLPQDNDDSNSRCENISESTNVSEEKGEDVVVDQGSVIISDCELFEPLGLDSNRVLTDDNEKDEKLELCSVVQIPAFNQELLGNGTKVDDQMRTGADDEISDCSTDDLEVKEGHLGPNTVKNKEGKLIKYSFSNHSPTDDGTHPNLRMIITRKTRDEESDHLKEFNPRSPNFLPVEPDPESEKVDLKHQMMDERRNTEEWMIDYALQQAVTKLGPARRQKVALLVEAFETVLPVPAGRPLQAC</sequence>
<name>A0AAQ3Q7P5_9LILI</name>
<dbReference type="EMBL" id="CP136891">
    <property type="protein sequence ID" value="WOK99082.1"/>
    <property type="molecule type" value="Genomic_DNA"/>
</dbReference>
<gene>
    <name evidence="3" type="ORF">Cni_G07794</name>
</gene>
<feature type="region of interest" description="Disordered" evidence="1">
    <location>
        <begin position="340"/>
        <end position="362"/>
    </location>
</feature>
<feature type="compositionally biased region" description="Polar residues" evidence="1">
    <location>
        <begin position="41"/>
        <end position="63"/>
    </location>
</feature>
<feature type="region of interest" description="Disordered" evidence="1">
    <location>
        <begin position="286"/>
        <end position="322"/>
    </location>
</feature>
<dbReference type="Pfam" id="PF07839">
    <property type="entry name" value="CaM_binding"/>
    <property type="match status" value="1"/>
</dbReference>
<accession>A0AAQ3Q7P5</accession>
<dbReference type="InterPro" id="IPR044681">
    <property type="entry name" value="PICBP-like"/>
</dbReference>
<feature type="region of interest" description="Disordered" evidence="1">
    <location>
        <begin position="130"/>
        <end position="149"/>
    </location>
</feature>
<protein>
    <recommendedName>
        <fullName evidence="2">Calmodulin-binding domain-containing protein</fullName>
    </recommendedName>
</protein>
<feature type="compositionally biased region" description="Basic and acidic residues" evidence="1">
    <location>
        <begin position="422"/>
        <end position="432"/>
    </location>
</feature>
<dbReference type="GO" id="GO:0005516">
    <property type="term" value="F:calmodulin binding"/>
    <property type="evidence" value="ECO:0007669"/>
    <property type="project" value="InterPro"/>
</dbReference>
<proteinExistence type="predicted"/>
<evidence type="ECO:0000313" key="3">
    <source>
        <dbReference type="EMBL" id="WOK99082.1"/>
    </source>
</evidence>
<feature type="region of interest" description="Disordered" evidence="1">
    <location>
        <begin position="586"/>
        <end position="609"/>
    </location>
</feature>
<dbReference type="InterPro" id="IPR012417">
    <property type="entry name" value="CaM-bd_dom_pln"/>
</dbReference>
<feature type="region of interest" description="Disordered" evidence="1">
    <location>
        <begin position="1"/>
        <end position="113"/>
    </location>
</feature>
<dbReference type="PANTHER" id="PTHR33923:SF2">
    <property type="entry name" value="CALMODULIN-BINDING PROTEIN-RELATED"/>
    <property type="match status" value="1"/>
</dbReference>
<feature type="domain" description="Calmodulin-binding" evidence="2">
    <location>
        <begin position="551"/>
        <end position="661"/>
    </location>
</feature>
<feature type="compositionally biased region" description="Low complexity" evidence="1">
    <location>
        <begin position="93"/>
        <end position="105"/>
    </location>
</feature>
<feature type="compositionally biased region" description="Polar residues" evidence="1">
    <location>
        <begin position="440"/>
        <end position="450"/>
    </location>
</feature>
<evidence type="ECO:0000313" key="4">
    <source>
        <dbReference type="Proteomes" id="UP001327560"/>
    </source>
</evidence>
<dbReference type="AlphaFoldDB" id="A0AAQ3Q7P5"/>
<keyword evidence="4" id="KW-1185">Reference proteome</keyword>
<reference evidence="3 4" key="1">
    <citation type="submission" date="2023-10" db="EMBL/GenBank/DDBJ databases">
        <title>Chromosome-scale genome assembly provides insights into flower coloration mechanisms of Canna indica.</title>
        <authorList>
            <person name="Li C."/>
        </authorList>
    </citation>
    <scope>NUCLEOTIDE SEQUENCE [LARGE SCALE GENOMIC DNA]</scope>
    <source>
        <tissue evidence="3">Flower</tissue>
    </source>
</reference>
<organism evidence="3 4">
    <name type="scientific">Canna indica</name>
    <name type="common">Indian-shot</name>
    <dbReference type="NCBI Taxonomy" id="4628"/>
    <lineage>
        <taxon>Eukaryota</taxon>
        <taxon>Viridiplantae</taxon>
        <taxon>Streptophyta</taxon>
        <taxon>Embryophyta</taxon>
        <taxon>Tracheophyta</taxon>
        <taxon>Spermatophyta</taxon>
        <taxon>Magnoliopsida</taxon>
        <taxon>Liliopsida</taxon>
        <taxon>Zingiberales</taxon>
        <taxon>Cannaceae</taxon>
        <taxon>Canna</taxon>
    </lineage>
</organism>
<dbReference type="Proteomes" id="UP001327560">
    <property type="component" value="Chromosome 2"/>
</dbReference>
<feature type="compositionally biased region" description="Basic and acidic residues" evidence="1">
    <location>
        <begin position="30"/>
        <end position="40"/>
    </location>
</feature>
<dbReference type="SMART" id="SM01054">
    <property type="entry name" value="CaM_binding"/>
    <property type="match status" value="1"/>
</dbReference>
<feature type="region of interest" description="Disordered" evidence="1">
    <location>
        <begin position="419"/>
        <end position="456"/>
    </location>
</feature>